<dbReference type="EMBL" id="AB171458">
    <property type="protein sequence ID" value="BAE88521.1"/>
    <property type="molecule type" value="mRNA"/>
</dbReference>
<keyword evidence="1" id="KW-0812">Transmembrane</keyword>
<keyword evidence="1" id="KW-1133">Transmembrane helix</keyword>
<keyword evidence="1" id="KW-0472">Membrane</keyword>
<protein>
    <submittedName>
        <fullName evidence="2">Macaca fascicularis brain cDNA, clone: QccE-17725</fullName>
    </submittedName>
</protein>
<accession>I7GKD4</accession>
<evidence type="ECO:0000256" key="1">
    <source>
        <dbReference type="SAM" id="Phobius"/>
    </source>
</evidence>
<feature type="transmembrane region" description="Helical" evidence="1">
    <location>
        <begin position="29"/>
        <end position="49"/>
    </location>
</feature>
<proteinExistence type="evidence at transcript level"/>
<name>I7GKD4_MACFA</name>
<evidence type="ECO:0000313" key="2">
    <source>
        <dbReference type="EMBL" id="BAE88521.1"/>
    </source>
</evidence>
<sequence>MIHTVQSQSHKIGCCAYTHTRSRRTCQTINVLVILMALFFASCVFQFPVNAHITFKK</sequence>
<reference evidence="2" key="1">
    <citation type="journal article" date="2007" name="PLoS Biol.">
        <title>Rate of evolution in brain-expressed genes in humans and other primates.</title>
        <authorList>
            <person name="Wang H.-Y."/>
            <person name="Chien H.-C."/>
            <person name="Osada N."/>
            <person name="Hashimoto K."/>
            <person name="Sugano S."/>
            <person name="Gojobori T."/>
            <person name="Chou C.-K."/>
            <person name="Tsai S.-F."/>
            <person name="Wu C.-I."/>
            <person name="Shen C.-K.J."/>
        </authorList>
    </citation>
    <scope>NUCLEOTIDE SEQUENCE</scope>
</reference>
<organism evidence="2">
    <name type="scientific">Macaca fascicularis</name>
    <name type="common">Crab-eating macaque</name>
    <name type="synonym">Cynomolgus monkey</name>
    <dbReference type="NCBI Taxonomy" id="9541"/>
    <lineage>
        <taxon>Eukaryota</taxon>
        <taxon>Metazoa</taxon>
        <taxon>Chordata</taxon>
        <taxon>Craniata</taxon>
        <taxon>Vertebrata</taxon>
        <taxon>Euteleostomi</taxon>
        <taxon>Mammalia</taxon>
        <taxon>Eutheria</taxon>
        <taxon>Euarchontoglires</taxon>
        <taxon>Primates</taxon>
        <taxon>Haplorrhini</taxon>
        <taxon>Catarrhini</taxon>
        <taxon>Cercopithecidae</taxon>
        <taxon>Cercopithecinae</taxon>
        <taxon>Macaca</taxon>
    </lineage>
</organism>
<dbReference type="AlphaFoldDB" id="I7GKD4"/>